<accession>A0A2T7UB73</accession>
<dbReference type="OrthoDB" id="581870at2"/>
<name>A0A2T7UB73_9BURK</name>
<feature type="transmembrane region" description="Helical" evidence="6">
    <location>
        <begin position="37"/>
        <end position="66"/>
    </location>
</feature>
<dbReference type="Pfam" id="PF01810">
    <property type="entry name" value="LysE"/>
    <property type="match status" value="1"/>
</dbReference>
<proteinExistence type="predicted"/>
<keyword evidence="5 6" id="KW-0472">Membrane</keyword>
<dbReference type="RefSeq" id="WP_053172204.1">
    <property type="nucleotide sequence ID" value="NZ_LFYT02000022.1"/>
</dbReference>
<evidence type="ECO:0000256" key="2">
    <source>
        <dbReference type="ARBA" id="ARBA00022475"/>
    </source>
</evidence>
<dbReference type="EMBL" id="LFYT02000022">
    <property type="protein sequence ID" value="PVE41852.1"/>
    <property type="molecule type" value="Genomic_DNA"/>
</dbReference>
<evidence type="ECO:0000256" key="5">
    <source>
        <dbReference type="ARBA" id="ARBA00023136"/>
    </source>
</evidence>
<evidence type="ECO:0000256" key="1">
    <source>
        <dbReference type="ARBA" id="ARBA00004651"/>
    </source>
</evidence>
<gene>
    <name evidence="7" type="ORF">H663_014730</name>
</gene>
<dbReference type="PANTHER" id="PTHR30086:SF20">
    <property type="entry name" value="ARGININE EXPORTER PROTEIN ARGO-RELATED"/>
    <property type="match status" value="1"/>
</dbReference>
<evidence type="ECO:0000313" key="7">
    <source>
        <dbReference type="EMBL" id="PVE41852.1"/>
    </source>
</evidence>
<feature type="transmembrane region" description="Helical" evidence="6">
    <location>
        <begin position="6"/>
        <end position="25"/>
    </location>
</feature>
<sequence length="212" mass="22056">MLPVLISIALLHWVILVTPGANVLVVTSLAASQSRRVAFFAGLGVTAVAGVWSALAVLGVGAVFAAHPALRLSIQVAGGLYLIYVALRLWRSSTSSAAHEAAELSALAAFRVGFLTNIMNPKSALFFASVFATSMPEQPSPLLLSLAVVVVLANAFAWHTLLAVAFSHSRIQTAYARSHALVARVAGALVGVFGIRLLYSALQEARARGGAA</sequence>
<feature type="transmembrane region" description="Helical" evidence="6">
    <location>
        <begin position="72"/>
        <end position="90"/>
    </location>
</feature>
<keyword evidence="4 6" id="KW-1133">Transmembrane helix</keyword>
<dbReference type="AlphaFoldDB" id="A0A2T7UB73"/>
<reference evidence="7" key="1">
    <citation type="submission" date="2017-04" db="EMBL/GenBank/DDBJ databases">
        <title>Unexpected and diverse lifestyles within the genus Limnohabitans.</title>
        <authorList>
            <person name="Kasalicky V."/>
            <person name="Mehrshad M."/>
            <person name="Andrei S.-A."/>
            <person name="Salcher M."/>
            <person name="Kratochvilova H."/>
            <person name="Simek K."/>
            <person name="Ghai R."/>
        </authorList>
    </citation>
    <scope>NUCLEOTIDE SEQUENCE [LARGE SCALE GENOMIC DNA]</scope>
    <source>
        <strain evidence="7">II-D5</strain>
    </source>
</reference>
<evidence type="ECO:0000256" key="4">
    <source>
        <dbReference type="ARBA" id="ARBA00022989"/>
    </source>
</evidence>
<comment type="subcellular location">
    <subcellularLocation>
        <location evidence="1">Cell membrane</location>
        <topology evidence="1">Multi-pass membrane protein</topology>
    </subcellularLocation>
</comment>
<evidence type="ECO:0000256" key="3">
    <source>
        <dbReference type="ARBA" id="ARBA00022692"/>
    </source>
</evidence>
<keyword evidence="2" id="KW-1003">Cell membrane</keyword>
<dbReference type="InterPro" id="IPR001123">
    <property type="entry name" value="LeuE-type"/>
</dbReference>
<feature type="transmembrane region" description="Helical" evidence="6">
    <location>
        <begin position="142"/>
        <end position="161"/>
    </location>
</feature>
<feature type="transmembrane region" description="Helical" evidence="6">
    <location>
        <begin position="181"/>
        <end position="199"/>
    </location>
</feature>
<protein>
    <submittedName>
        <fullName evidence="7">Lysine transporter LysE</fullName>
    </submittedName>
</protein>
<organism evidence="7 8">
    <name type="scientific">Limnohabitans planktonicus II-D5</name>
    <dbReference type="NCBI Taxonomy" id="1293045"/>
    <lineage>
        <taxon>Bacteria</taxon>
        <taxon>Pseudomonadati</taxon>
        <taxon>Pseudomonadota</taxon>
        <taxon>Betaproteobacteria</taxon>
        <taxon>Burkholderiales</taxon>
        <taxon>Comamonadaceae</taxon>
        <taxon>Limnohabitans</taxon>
    </lineage>
</organism>
<evidence type="ECO:0000256" key="6">
    <source>
        <dbReference type="SAM" id="Phobius"/>
    </source>
</evidence>
<dbReference type="Proteomes" id="UP000037507">
    <property type="component" value="Unassembled WGS sequence"/>
</dbReference>
<dbReference type="GO" id="GO:0005886">
    <property type="term" value="C:plasma membrane"/>
    <property type="evidence" value="ECO:0007669"/>
    <property type="project" value="UniProtKB-SubCell"/>
</dbReference>
<evidence type="ECO:0000313" key="8">
    <source>
        <dbReference type="Proteomes" id="UP000037507"/>
    </source>
</evidence>
<keyword evidence="3 6" id="KW-0812">Transmembrane</keyword>
<dbReference type="GO" id="GO:0015171">
    <property type="term" value="F:amino acid transmembrane transporter activity"/>
    <property type="evidence" value="ECO:0007669"/>
    <property type="project" value="TreeGrafter"/>
</dbReference>
<dbReference type="PANTHER" id="PTHR30086">
    <property type="entry name" value="ARGININE EXPORTER PROTEIN ARGO"/>
    <property type="match status" value="1"/>
</dbReference>
<comment type="caution">
    <text evidence="7">The sequence shown here is derived from an EMBL/GenBank/DDBJ whole genome shotgun (WGS) entry which is preliminary data.</text>
</comment>
<keyword evidence="8" id="KW-1185">Reference proteome</keyword>